<dbReference type="Proteomes" id="UP000578112">
    <property type="component" value="Unassembled WGS sequence"/>
</dbReference>
<evidence type="ECO:0000313" key="8">
    <source>
        <dbReference type="EMBL" id="MBB4762655.1"/>
    </source>
</evidence>
<evidence type="ECO:0000256" key="4">
    <source>
        <dbReference type="ARBA" id="ARBA00023125"/>
    </source>
</evidence>
<evidence type="ECO:0000256" key="1">
    <source>
        <dbReference type="ARBA" id="ARBA00010641"/>
    </source>
</evidence>
<dbReference type="InterPro" id="IPR014284">
    <property type="entry name" value="RNA_pol_sigma-70_dom"/>
</dbReference>
<dbReference type="InterPro" id="IPR007627">
    <property type="entry name" value="RNA_pol_sigma70_r2"/>
</dbReference>
<dbReference type="Pfam" id="PF04542">
    <property type="entry name" value="Sigma70_r2"/>
    <property type="match status" value="1"/>
</dbReference>
<evidence type="ECO:0000313" key="9">
    <source>
        <dbReference type="Proteomes" id="UP000578112"/>
    </source>
</evidence>
<accession>A0A7W7HXL6</accession>
<dbReference type="SUPFAM" id="SSF88946">
    <property type="entry name" value="Sigma2 domain of RNA polymerase sigma factors"/>
    <property type="match status" value="1"/>
</dbReference>
<dbReference type="AlphaFoldDB" id="A0A7W7HXL6"/>
<dbReference type="InterPro" id="IPR039425">
    <property type="entry name" value="RNA_pol_sigma-70-like"/>
</dbReference>
<keyword evidence="4" id="KW-0238">DNA-binding</keyword>
<dbReference type="Pfam" id="PF08281">
    <property type="entry name" value="Sigma70_r4_2"/>
    <property type="match status" value="1"/>
</dbReference>
<dbReference type="InterPro" id="IPR013325">
    <property type="entry name" value="RNA_pol_sigma_r2"/>
</dbReference>
<dbReference type="PANTHER" id="PTHR43133">
    <property type="entry name" value="RNA POLYMERASE ECF-TYPE SIGMA FACTO"/>
    <property type="match status" value="1"/>
</dbReference>
<evidence type="ECO:0000259" key="7">
    <source>
        <dbReference type="Pfam" id="PF08281"/>
    </source>
</evidence>
<proteinExistence type="inferred from homology"/>
<keyword evidence="5" id="KW-0804">Transcription</keyword>
<sequence length="185" mass="20595">MNQELEYEKEFTAFFLANRHRLVRVVTGLSGDRDLAEDITQEVMINLQRCWGRYQRPEILMIQMAKQELSRRKKKLLPNQIDPLDDRIEEVNARTQYPAADAQLGSLDLSGSIMKAVRGLPDRQKEVIVLTVLCDLDHQTTAEILGISESSVSTHKKRGLSRLETLLTSQAGTSGSGAGQSVGGS</sequence>
<dbReference type="RefSeq" id="WP_184993900.1">
    <property type="nucleotide sequence ID" value="NZ_BOMK01000009.1"/>
</dbReference>
<dbReference type="CDD" id="cd06171">
    <property type="entry name" value="Sigma70_r4"/>
    <property type="match status" value="1"/>
</dbReference>
<evidence type="ECO:0000256" key="5">
    <source>
        <dbReference type="ARBA" id="ARBA00023163"/>
    </source>
</evidence>
<dbReference type="GO" id="GO:0006352">
    <property type="term" value="P:DNA-templated transcription initiation"/>
    <property type="evidence" value="ECO:0007669"/>
    <property type="project" value="InterPro"/>
</dbReference>
<keyword evidence="9" id="KW-1185">Reference proteome</keyword>
<keyword evidence="2" id="KW-0805">Transcription regulation</keyword>
<dbReference type="GO" id="GO:0016987">
    <property type="term" value="F:sigma factor activity"/>
    <property type="evidence" value="ECO:0007669"/>
    <property type="project" value="UniProtKB-KW"/>
</dbReference>
<comment type="similarity">
    <text evidence="1">Belongs to the sigma-70 factor family. ECF subfamily.</text>
</comment>
<dbReference type="PANTHER" id="PTHR43133:SF8">
    <property type="entry name" value="RNA POLYMERASE SIGMA FACTOR HI_1459-RELATED"/>
    <property type="match status" value="1"/>
</dbReference>
<dbReference type="InterPro" id="IPR013249">
    <property type="entry name" value="RNA_pol_sigma70_r4_t2"/>
</dbReference>
<dbReference type="NCBIfam" id="TIGR02937">
    <property type="entry name" value="sigma70-ECF"/>
    <property type="match status" value="1"/>
</dbReference>
<reference evidence="8 9" key="1">
    <citation type="submission" date="2020-08" db="EMBL/GenBank/DDBJ databases">
        <title>Sequencing the genomes of 1000 actinobacteria strains.</title>
        <authorList>
            <person name="Klenk H.-P."/>
        </authorList>
    </citation>
    <scope>NUCLEOTIDE SEQUENCE [LARGE SCALE GENOMIC DNA]</scope>
    <source>
        <strain evidence="8 9">DSM 43149</strain>
    </source>
</reference>
<dbReference type="GO" id="GO:0003677">
    <property type="term" value="F:DNA binding"/>
    <property type="evidence" value="ECO:0007669"/>
    <property type="project" value="UniProtKB-KW"/>
</dbReference>
<dbReference type="Gene3D" id="1.10.1740.10">
    <property type="match status" value="1"/>
</dbReference>
<protein>
    <submittedName>
        <fullName evidence="8">RNA polymerase sigma factor (Sigma-70 family)</fullName>
    </submittedName>
</protein>
<feature type="domain" description="RNA polymerase sigma factor 70 region 4 type 2" evidence="7">
    <location>
        <begin position="112"/>
        <end position="163"/>
    </location>
</feature>
<organism evidence="8 9">
    <name type="scientific">Actinoplanes digitatis</name>
    <dbReference type="NCBI Taxonomy" id="1868"/>
    <lineage>
        <taxon>Bacteria</taxon>
        <taxon>Bacillati</taxon>
        <taxon>Actinomycetota</taxon>
        <taxon>Actinomycetes</taxon>
        <taxon>Micromonosporales</taxon>
        <taxon>Micromonosporaceae</taxon>
        <taxon>Actinoplanes</taxon>
    </lineage>
</organism>
<dbReference type="InterPro" id="IPR036388">
    <property type="entry name" value="WH-like_DNA-bd_sf"/>
</dbReference>
<name>A0A7W7HXL6_9ACTN</name>
<gene>
    <name evidence="8" type="ORF">BJ971_003211</name>
</gene>
<evidence type="ECO:0000256" key="2">
    <source>
        <dbReference type="ARBA" id="ARBA00023015"/>
    </source>
</evidence>
<keyword evidence="3" id="KW-0731">Sigma factor</keyword>
<feature type="domain" description="RNA polymerase sigma-70 region 2" evidence="6">
    <location>
        <begin position="15"/>
        <end position="55"/>
    </location>
</feature>
<dbReference type="Gene3D" id="1.10.10.10">
    <property type="entry name" value="Winged helix-like DNA-binding domain superfamily/Winged helix DNA-binding domain"/>
    <property type="match status" value="1"/>
</dbReference>
<comment type="caution">
    <text evidence="8">The sequence shown here is derived from an EMBL/GenBank/DDBJ whole genome shotgun (WGS) entry which is preliminary data.</text>
</comment>
<evidence type="ECO:0000259" key="6">
    <source>
        <dbReference type="Pfam" id="PF04542"/>
    </source>
</evidence>
<dbReference type="SUPFAM" id="SSF88659">
    <property type="entry name" value="Sigma3 and sigma4 domains of RNA polymerase sigma factors"/>
    <property type="match status" value="1"/>
</dbReference>
<dbReference type="EMBL" id="JACHNH010000001">
    <property type="protein sequence ID" value="MBB4762655.1"/>
    <property type="molecule type" value="Genomic_DNA"/>
</dbReference>
<evidence type="ECO:0000256" key="3">
    <source>
        <dbReference type="ARBA" id="ARBA00023082"/>
    </source>
</evidence>
<dbReference type="InterPro" id="IPR013324">
    <property type="entry name" value="RNA_pol_sigma_r3/r4-like"/>
</dbReference>